<dbReference type="Proteomes" id="UP000323608">
    <property type="component" value="Unassembled WGS sequence"/>
</dbReference>
<name>A0A5B0VYR5_RHITR</name>
<dbReference type="InterPro" id="IPR051416">
    <property type="entry name" value="phD-YefM_TA_antitoxins"/>
</dbReference>
<accession>A0A5B0VYR5</accession>
<dbReference type="Gene3D" id="3.40.1620.10">
    <property type="entry name" value="YefM-like domain"/>
    <property type="match status" value="1"/>
</dbReference>
<sequence length="90" mass="10274">METVNIHEAKTHLSRLIEKAAKGEAFIIAKAGKPMVKVVPLEEKEAPKKRRIGFMDGEIMVPEDFDTMMADEIEEMFHGNLNDFKSIKDR</sequence>
<dbReference type="PANTHER" id="PTHR35377">
    <property type="entry name" value="ANTITOXIN VAPB49-RELATED-RELATED"/>
    <property type="match status" value="1"/>
</dbReference>
<dbReference type="OrthoDB" id="9800503at2"/>
<reference evidence="3 4" key="1">
    <citation type="submission" date="2019-07" db="EMBL/GenBank/DDBJ databases">
        <title>The Draft Genome Sequence of Rhizobium tropici SARCC-755 Associated with Superior Nodulation on Pigeonpea (Cajanus cajan (L.) Millsp.).</title>
        <authorList>
            <person name="Bopape F.L."/>
            <person name="Hassen A.I."/>
            <person name="Swanevelder Z.H."/>
            <person name="Gwata E.T."/>
        </authorList>
    </citation>
    <scope>NUCLEOTIDE SEQUENCE [LARGE SCALE GENOMIC DNA]</scope>
    <source>
        <strain evidence="3 4">SARCC-755</strain>
    </source>
</reference>
<evidence type="ECO:0000256" key="1">
    <source>
        <dbReference type="ARBA" id="ARBA00009981"/>
    </source>
</evidence>
<comment type="caution">
    <text evidence="3">The sequence shown here is derived from an EMBL/GenBank/DDBJ whole genome shotgun (WGS) entry which is preliminary data.</text>
</comment>
<protein>
    <recommendedName>
        <fullName evidence="2">Antitoxin</fullName>
    </recommendedName>
</protein>
<gene>
    <name evidence="3" type="ORF">FP026_18345</name>
</gene>
<dbReference type="InterPro" id="IPR006442">
    <property type="entry name" value="Antitoxin_Phd/YefM"/>
</dbReference>
<dbReference type="SUPFAM" id="SSF143120">
    <property type="entry name" value="YefM-like"/>
    <property type="match status" value="1"/>
</dbReference>
<dbReference type="AlphaFoldDB" id="A0A5B0VYR5"/>
<dbReference type="EMBL" id="VNIP01000009">
    <property type="protein sequence ID" value="KAA1179528.1"/>
    <property type="molecule type" value="Genomic_DNA"/>
</dbReference>
<comment type="similarity">
    <text evidence="1 2">Belongs to the phD/YefM antitoxin family.</text>
</comment>
<comment type="function">
    <text evidence="2">Antitoxin component of a type II toxin-antitoxin (TA) system.</text>
</comment>
<dbReference type="InterPro" id="IPR036165">
    <property type="entry name" value="YefM-like_sf"/>
</dbReference>
<dbReference type="Pfam" id="PF02604">
    <property type="entry name" value="PhdYeFM_antitox"/>
    <property type="match status" value="1"/>
</dbReference>
<evidence type="ECO:0000313" key="3">
    <source>
        <dbReference type="EMBL" id="KAA1179528.1"/>
    </source>
</evidence>
<organism evidence="3 4">
    <name type="scientific">Rhizobium tropici</name>
    <dbReference type="NCBI Taxonomy" id="398"/>
    <lineage>
        <taxon>Bacteria</taxon>
        <taxon>Pseudomonadati</taxon>
        <taxon>Pseudomonadota</taxon>
        <taxon>Alphaproteobacteria</taxon>
        <taxon>Hyphomicrobiales</taxon>
        <taxon>Rhizobiaceae</taxon>
        <taxon>Rhizobium/Agrobacterium group</taxon>
        <taxon>Rhizobium</taxon>
    </lineage>
</organism>
<dbReference type="NCBIfam" id="TIGR01552">
    <property type="entry name" value="phd_fam"/>
    <property type="match status" value="1"/>
</dbReference>
<proteinExistence type="inferred from homology"/>
<evidence type="ECO:0000256" key="2">
    <source>
        <dbReference type="RuleBase" id="RU362080"/>
    </source>
</evidence>
<dbReference type="PANTHER" id="PTHR35377:SF4">
    <property type="entry name" value="PREVENT-HOST-DEATH FAMILY PROTEIN"/>
    <property type="match status" value="1"/>
</dbReference>
<dbReference type="RefSeq" id="WP_149636052.1">
    <property type="nucleotide sequence ID" value="NZ_VNIP01000009.1"/>
</dbReference>
<evidence type="ECO:0000313" key="4">
    <source>
        <dbReference type="Proteomes" id="UP000323608"/>
    </source>
</evidence>